<dbReference type="GO" id="GO:0006078">
    <property type="term" value="P:(1-&gt;6)-beta-D-glucan biosynthetic process"/>
    <property type="evidence" value="ECO:0007669"/>
    <property type="project" value="TreeGrafter"/>
</dbReference>
<dbReference type="InterPro" id="IPR013320">
    <property type="entry name" value="ConA-like_dom_sf"/>
</dbReference>
<keyword evidence="4" id="KW-0735">Signal-anchor</keyword>
<dbReference type="Pfam" id="PF03935">
    <property type="entry name" value="SKN1_KRE6_Sbg1"/>
    <property type="match status" value="1"/>
</dbReference>
<dbReference type="GO" id="GO:0005789">
    <property type="term" value="C:endoplasmic reticulum membrane"/>
    <property type="evidence" value="ECO:0007669"/>
    <property type="project" value="TreeGrafter"/>
</dbReference>
<dbReference type="EMBL" id="CENE01000042">
    <property type="protein sequence ID" value="CEQ42966.1"/>
    <property type="molecule type" value="Genomic_DNA"/>
</dbReference>
<evidence type="ECO:0000256" key="5">
    <source>
        <dbReference type="ARBA" id="ARBA00022989"/>
    </source>
</evidence>
<evidence type="ECO:0000313" key="12">
    <source>
        <dbReference type="EMBL" id="CEQ42966.1"/>
    </source>
</evidence>
<reference evidence="13" key="1">
    <citation type="submission" date="2015-02" db="EMBL/GenBank/DDBJ databases">
        <authorList>
            <person name="Gon?alves P."/>
        </authorList>
    </citation>
    <scope>NUCLEOTIDE SEQUENCE [LARGE SCALE GENOMIC DNA]</scope>
</reference>
<keyword evidence="5 10" id="KW-1133">Transmembrane helix</keyword>
<dbReference type="InterPro" id="IPR005629">
    <property type="entry name" value="Skn1/Kre6/Sbg1"/>
</dbReference>
<dbReference type="InterPro" id="IPR000757">
    <property type="entry name" value="Beta-glucanase-like"/>
</dbReference>
<evidence type="ECO:0000256" key="1">
    <source>
        <dbReference type="ARBA" id="ARBA00004606"/>
    </source>
</evidence>
<gene>
    <name evidence="12" type="primary">SPOSA6832_04856</name>
</gene>
<feature type="transmembrane region" description="Helical" evidence="10">
    <location>
        <begin position="186"/>
        <end position="214"/>
    </location>
</feature>
<evidence type="ECO:0000256" key="2">
    <source>
        <dbReference type="ARBA" id="ARBA00010962"/>
    </source>
</evidence>
<organism evidence="12 13">
    <name type="scientific">Sporidiobolus salmonicolor</name>
    <name type="common">Yeast-like fungus</name>
    <name type="synonym">Sporobolomyces salmonicolor</name>
    <dbReference type="NCBI Taxonomy" id="5005"/>
    <lineage>
        <taxon>Eukaryota</taxon>
        <taxon>Fungi</taxon>
        <taxon>Dikarya</taxon>
        <taxon>Basidiomycota</taxon>
        <taxon>Pucciniomycotina</taxon>
        <taxon>Microbotryomycetes</taxon>
        <taxon>Sporidiobolales</taxon>
        <taxon>Sporidiobolaceae</taxon>
        <taxon>Sporobolomyces</taxon>
    </lineage>
</organism>
<sequence length="712" mass="77700">MGPSPTPSSPDLDGEAQHRRPRSRLSQSLSAIFASADSSESTLSSAGKRDSFSRDSAQLDPASYGVLTGAVGGNFGPFPRSSTFTTTGRPAPFSHRDSMASSSIGLDPVPLPYNGADSPRFTDEDFPTYRSGGLPESNSRHSVSRLEGIAGAGAGAALLWEKEPDDFLHDPDPALDKAMDKQMTKWSIMAAINTAALFVVVIVLVGLFAGWPIYRYVIKGGFPMSDSTMLVNSTGQVPSIPGLPGLIDSDTPESAYTRTGFDGEQYKLVFSDESYNGCNTDFKAHLQFNTDGRTFWPGDDPFWEAVDLHYWATVDYEWYDPDAIVTKDGNLEITMTEEPIHNLNFRSGMLQSWNKFWCFVIIAETDLQYLNSFTGGYVEVNLSLPGQPTAQGFWPGVWTMGNLGRPGYGATVDGMWPYSYDSCDVGTLPNQTWPNGTSPAAAKNSGSSDYGGELSWLVGQRASACTCPSDKDEHPGPNVNTGRGAPEIDILEGQIAPNGKQGSASQSVQVAPFDDGYNWKNTTPYITTWNTTITTQNQWHGSVNQESMSLNTLTDTTSYEGAGYTSYVLETNSPPGLRAGFEYDPGTDGRITWAINATPTWELTASAIGPNDNTQIGQRLIAQEPMHILLNLAISEKFQEPQWGKLVFPGTLRIDYVRVYQKPDSYNVGCDPSDYPTSDYINNHMDLYTNPNITVFSATNYTKPRNKLVDSC</sequence>
<evidence type="ECO:0000256" key="8">
    <source>
        <dbReference type="ARBA" id="ARBA00023316"/>
    </source>
</evidence>
<dbReference type="GO" id="GO:0015926">
    <property type="term" value="F:glucosidase activity"/>
    <property type="evidence" value="ECO:0007669"/>
    <property type="project" value="TreeGrafter"/>
</dbReference>
<comment type="similarity">
    <text evidence="2">Belongs to the SKN1/KRE6 family.</text>
</comment>
<keyword evidence="7" id="KW-0325">Glycoprotein</keyword>
<comment type="subcellular location">
    <subcellularLocation>
        <location evidence="1">Membrane</location>
        <topology evidence="1">Single-pass type II membrane protein</topology>
    </subcellularLocation>
</comment>
<evidence type="ECO:0000256" key="9">
    <source>
        <dbReference type="SAM" id="MobiDB-lite"/>
    </source>
</evidence>
<keyword evidence="13" id="KW-1185">Reference proteome</keyword>
<evidence type="ECO:0000259" key="11">
    <source>
        <dbReference type="PROSITE" id="PS51762"/>
    </source>
</evidence>
<feature type="compositionally biased region" description="Low complexity" evidence="9">
    <location>
        <begin position="24"/>
        <end position="46"/>
    </location>
</feature>
<dbReference type="SUPFAM" id="SSF49899">
    <property type="entry name" value="Concanavalin A-like lectins/glucanases"/>
    <property type="match status" value="1"/>
</dbReference>
<evidence type="ECO:0000256" key="6">
    <source>
        <dbReference type="ARBA" id="ARBA00023136"/>
    </source>
</evidence>
<dbReference type="Proteomes" id="UP000243876">
    <property type="component" value="Unassembled WGS sequence"/>
</dbReference>
<feature type="region of interest" description="Disordered" evidence="9">
    <location>
        <begin position="1"/>
        <end position="56"/>
    </location>
</feature>
<accession>A0A0D6ET57</accession>
<feature type="region of interest" description="Disordered" evidence="9">
    <location>
        <begin position="81"/>
        <end position="101"/>
    </location>
</feature>
<dbReference type="AlphaFoldDB" id="A0A0D6ET57"/>
<protein>
    <submittedName>
        <fullName evidence="12">SPOSA6832_04856-mRNA-1:cds</fullName>
    </submittedName>
</protein>
<name>A0A0D6ET57_SPOSA</name>
<dbReference type="PANTHER" id="PTHR31361:SF15">
    <property type="entry name" value="GH16 DOMAIN-CONTAINING PROTEIN"/>
    <property type="match status" value="1"/>
</dbReference>
<dbReference type="PROSITE" id="PS51762">
    <property type="entry name" value="GH16_2"/>
    <property type="match status" value="1"/>
</dbReference>
<feature type="domain" description="GH16" evidence="11">
    <location>
        <begin position="259"/>
        <end position="665"/>
    </location>
</feature>
<evidence type="ECO:0000256" key="7">
    <source>
        <dbReference type="ARBA" id="ARBA00023180"/>
    </source>
</evidence>
<evidence type="ECO:0000256" key="3">
    <source>
        <dbReference type="ARBA" id="ARBA00022692"/>
    </source>
</evidence>
<dbReference type="GO" id="GO:0005886">
    <property type="term" value="C:plasma membrane"/>
    <property type="evidence" value="ECO:0007669"/>
    <property type="project" value="TreeGrafter"/>
</dbReference>
<keyword evidence="3 10" id="KW-0812">Transmembrane</keyword>
<dbReference type="PANTHER" id="PTHR31361">
    <property type="entry name" value="BETA-GLUCAN SYNTHESIS-ASSOCIATED PROTEIN KRE6-RELATED"/>
    <property type="match status" value="1"/>
</dbReference>
<keyword evidence="8" id="KW-0961">Cell wall biogenesis/degradation</keyword>
<proteinExistence type="inferred from homology"/>
<dbReference type="GO" id="GO:0031505">
    <property type="term" value="P:fungal-type cell wall organization"/>
    <property type="evidence" value="ECO:0007669"/>
    <property type="project" value="TreeGrafter"/>
</dbReference>
<evidence type="ECO:0000256" key="10">
    <source>
        <dbReference type="SAM" id="Phobius"/>
    </source>
</evidence>
<dbReference type="OrthoDB" id="412647at2759"/>
<keyword evidence="6 10" id="KW-0472">Membrane</keyword>
<evidence type="ECO:0000256" key="4">
    <source>
        <dbReference type="ARBA" id="ARBA00022968"/>
    </source>
</evidence>
<dbReference type="Gene3D" id="2.60.120.200">
    <property type="match status" value="2"/>
</dbReference>
<evidence type="ECO:0000313" key="13">
    <source>
        <dbReference type="Proteomes" id="UP000243876"/>
    </source>
</evidence>